<gene>
    <name evidence="1" type="ORF">V6N11_010075</name>
</gene>
<dbReference type="Proteomes" id="UP001396334">
    <property type="component" value="Unassembled WGS sequence"/>
</dbReference>
<organism evidence="1 2">
    <name type="scientific">Hibiscus sabdariffa</name>
    <name type="common">roselle</name>
    <dbReference type="NCBI Taxonomy" id="183260"/>
    <lineage>
        <taxon>Eukaryota</taxon>
        <taxon>Viridiplantae</taxon>
        <taxon>Streptophyta</taxon>
        <taxon>Embryophyta</taxon>
        <taxon>Tracheophyta</taxon>
        <taxon>Spermatophyta</taxon>
        <taxon>Magnoliopsida</taxon>
        <taxon>eudicotyledons</taxon>
        <taxon>Gunneridae</taxon>
        <taxon>Pentapetalae</taxon>
        <taxon>rosids</taxon>
        <taxon>malvids</taxon>
        <taxon>Malvales</taxon>
        <taxon>Malvaceae</taxon>
        <taxon>Malvoideae</taxon>
        <taxon>Hibiscus</taxon>
    </lineage>
</organism>
<protein>
    <submittedName>
        <fullName evidence="1">Uncharacterized protein</fullName>
    </submittedName>
</protein>
<dbReference type="EMBL" id="JBBPBN010000063">
    <property type="protein sequence ID" value="KAK8986519.1"/>
    <property type="molecule type" value="Genomic_DNA"/>
</dbReference>
<name>A0ABR2PDL2_9ROSI</name>
<evidence type="ECO:0000313" key="1">
    <source>
        <dbReference type="EMBL" id="KAK8986519.1"/>
    </source>
</evidence>
<accession>A0ABR2PDL2</accession>
<evidence type="ECO:0000313" key="2">
    <source>
        <dbReference type="Proteomes" id="UP001396334"/>
    </source>
</evidence>
<proteinExistence type="predicted"/>
<reference evidence="1 2" key="1">
    <citation type="journal article" date="2024" name="G3 (Bethesda)">
        <title>Genome assembly of Hibiscus sabdariffa L. provides insights into metabolisms of medicinal natural products.</title>
        <authorList>
            <person name="Kim T."/>
        </authorList>
    </citation>
    <scope>NUCLEOTIDE SEQUENCE [LARGE SCALE GENOMIC DNA]</scope>
    <source>
        <strain evidence="1">TK-2024</strain>
        <tissue evidence="1">Old leaves</tissue>
    </source>
</reference>
<comment type="caution">
    <text evidence="1">The sequence shown here is derived from an EMBL/GenBank/DDBJ whole genome shotgun (WGS) entry which is preliminary data.</text>
</comment>
<sequence length="133" mass="14214">MFPEIAAMATVVGSSSSPSGGFACTIAAGWRIFSTTMDVCQHSICLTAAAGFIIGRTKLLRTVLPAESSINMPADNQMTPARDRGNGESIMDRRWLKQGLAMQALIFSRADDAGSGGYRPSFELRQVAPMQLV</sequence>
<keyword evidence="2" id="KW-1185">Reference proteome</keyword>